<dbReference type="PANTHER" id="PTHR34125">
    <property type="entry name" value="OS01G0762900 PROTEIN"/>
    <property type="match status" value="1"/>
</dbReference>
<dbReference type="Proteomes" id="UP000594263">
    <property type="component" value="Unplaced"/>
</dbReference>
<sequence>MKIILQKLLDFKYQIAALVIVSVAIGSLFVLAPRFITILRYFWPLLFSTLLFLVAVAVFGRISPPPPAVSGEGLMDYVAGQQELEQHNITQETYKQEKQQDDEN</sequence>
<accession>A0A7N0U2A4</accession>
<dbReference type="AlphaFoldDB" id="A0A7N0U2A4"/>
<evidence type="ECO:0000256" key="1">
    <source>
        <dbReference type="SAM" id="Phobius"/>
    </source>
</evidence>
<keyword evidence="1" id="KW-1133">Transmembrane helix</keyword>
<dbReference type="Gramene" id="Kaladp0051s0075.1.v1.1">
    <property type="protein sequence ID" value="Kaladp0051s0075.1.v1.1.CDS.1"/>
    <property type="gene ID" value="Kaladp0051s0075.v1.1"/>
</dbReference>
<protein>
    <submittedName>
        <fullName evidence="2">Uncharacterized protein</fullName>
    </submittedName>
</protein>
<keyword evidence="3" id="KW-1185">Reference proteome</keyword>
<dbReference type="PANTHER" id="PTHR34125:SF7">
    <property type="entry name" value="TRANSMEMBRANE PROTEIN"/>
    <property type="match status" value="1"/>
</dbReference>
<keyword evidence="1" id="KW-0472">Membrane</keyword>
<dbReference type="OMA" id="FRYHIAG"/>
<feature type="transmembrane region" description="Helical" evidence="1">
    <location>
        <begin position="12"/>
        <end position="35"/>
    </location>
</feature>
<proteinExistence type="predicted"/>
<keyword evidence="1" id="KW-0812">Transmembrane</keyword>
<organism evidence="2 3">
    <name type="scientific">Kalanchoe fedtschenkoi</name>
    <name type="common">Lavender scallops</name>
    <name type="synonym">South American air plant</name>
    <dbReference type="NCBI Taxonomy" id="63787"/>
    <lineage>
        <taxon>Eukaryota</taxon>
        <taxon>Viridiplantae</taxon>
        <taxon>Streptophyta</taxon>
        <taxon>Embryophyta</taxon>
        <taxon>Tracheophyta</taxon>
        <taxon>Spermatophyta</taxon>
        <taxon>Magnoliopsida</taxon>
        <taxon>eudicotyledons</taxon>
        <taxon>Gunneridae</taxon>
        <taxon>Pentapetalae</taxon>
        <taxon>Saxifragales</taxon>
        <taxon>Crassulaceae</taxon>
        <taxon>Kalanchoe</taxon>
    </lineage>
</organism>
<evidence type="ECO:0000313" key="3">
    <source>
        <dbReference type="Proteomes" id="UP000594263"/>
    </source>
</evidence>
<reference evidence="2" key="1">
    <citation type="submission" date="2021-01" db="UniProtKB">
        <authorList>
            <consortium name="EnsemblPlants"/>
        </authorList>
    </citation>
    <scope>IDENTIFICATION</scope>
</reference>
<evidence type="ECO:0000313" key="2">
    <source>
        <dbReference type="EnsemblPlants" id="Kaladp0051s0075.1.v1.1.CDS.1"/>
    </source>
</evidence>
<feature type="transmembrane region" description="Helical" evidence="1">
    <location>
        <begin position="41"/>
        <end position="60"/>
    </location>
</feature>
<name>A0A7N0U2A4_KALFE</name>
<dbReference type="EnsemblPlants" id="Kaladp0051s0075.1.v1.1">
    <property type="protein sequence ID" value="Kaladp0051s0075.1.v1.1.CDS.1"/>
    <property type="gene ID" value="Kaladp0051s0075.v1.1"/>
</dbReference>